<dbReference type="Pfam" id="PF08795">
    <property type="entry name" value="DUF1796"/>
    <property type="match status" value="1"/>
</dbReference>
<evidence type="ECO:0000313" key="1">
    <source>
        <dbReference type="EMBL" id="QID06172.1"/>
    </source>
</evidence>
<name>A0A6G6ABG7_9VIRU</name>
<sequence length="262" mass="31024">MDVEFISLGSNCAVKFSIGRFNSNQMAYPFDWLITNNVGKINNFINNGNYQDFINFDQYSMELGHSNCPVTDLEEQIINNLDKKILIDTIVNSNKLENFSGEKILEELKRQIISLSNKISITNIDDVVDQLYKKLVLILTKDGVILVHDHHINISWKEVKEKYDRRFERFLTLKNLNKPIIFVRFINYEEDTSELRITLKNNFENYYLLLLYNDPLLDEKLNDFIKIDDKCYSYKGKLIFDREPFFKDIYSKFLDQVVKNTH</sequence>
<organism evidence="1">
    <name type="scientific">Borely moumouvirus</name>
    <dbReference type="NCBI Taxonomy" id="2712067"/>
    <lineage>
        <taxon>Viruses</taxon>
        <taxon>Varidnaviria</taxon>
        <taxon>Bamfordvirae</taxon>
        <taxon>Nucleocytoviricota</taxon>
        <taxon>Megaviricetes</taxon>
        <taxon>Imitervirales</taxon>
        <taxon>Mimiviridae</taxon>
        <taxon>Megamimivirinae</taxon>
        <taxon>Moumouvirus</taxon>
    </lineage>
</organism>
<dbReference type="EMBL" id="MN175499">
    <property type="protein sequence ID" value="QID06172.1"/>
    <property type="molecule type" value="Genomic_DNA"/>
</dbReference>
<protein>
    <submittedName>
        <fullName evidence="1">Putative papain-like cysteine peptidase</fullName>
    </submittedName>
</protein>
<dbReference type="InterPro" id="IPR014903">
    <property type="entry name" value="DUF1796"/>
</dbReference>
<reference evidence="1" key="1">
    <citation type="submission" date="2019-07" db="EMBL/GenBank/DDBJ databases">
        <title>The discovery of a new lineage B mimivirus raises questions about particles surface fibrils.</title>
        <authorList>
            <person name="Silva L.K.S."/>
            <person name="Rodrigues R.A.L."/>
            <person name="Andrade A.C.S.P."/>
            <person name="Hikida H."/>
            <person name="Andreani J."/>
            <person name="Levasseur A."/>
            <person name="La Scola B."/>
            <person name="Abrahao J.S."/>
        </authorList>
    </citation>
    <scope>NUCLEOTIDE SEQUENCE</scope>
    <source>
        <strain evidence="1">B60</strain>
    </source>
</reference>
<accession>A0A6G6ABG7</accession>
<proteinExistence type="predicted"/>